<comment type="caution">
    <text evidence="1">The sequence shown here is derived from an EMBL/GenBank/DDBJ whole genome shotgun (WGS) entry which is preliminary data.</text>
</comment>
<organism evidence="1 2">
    <name type="scientific">Rhodoplanes serenus</name>
    <dbReference type="NCBI Taxonomy" id="200615"/>
    <lineage>
        <taxon>Bacteria</taxon>
        <taxon>Pseudomonadati</taxon>
        <taxon>Pseudomonadota</taxon>
        <taxon>Alphaproteobacteria</taxon>
        <taxon>Hyphomicrobiales</taxon>
        <taxon>Nitrobacteraceae</taxon>
        <taxon>Rhodoplanes</taxon>
    </lineage>
</organism>
<gene>
    <name evidence="1" type="ORF">RHODGE_RHODGE_04805</name>
</gene>
<dbReference type="AlphaFoldDB" id="A0A327JWS2"/>
<name>A0A327JWS2_9BRAD</name>
<protein>
    <submittedName>
        <fullName evidence="1">Uncharacterized protein</fullName>
    </submittedName>
</protein>
<evidence type="ECO:0000313" key="2">
    <source>
        <dbReference type="Proteomes" id="UP000289200"/>
    </source>
</evidence>
<dbReference type="EMBL" id="UWOC01000204">
    <property type="protein sequence ID" value="VCU11591.1"/>
    <property type="molecule type" value="Genomic_DNA"/>
</dbReference>
<reference evidence="2" key="1">
    <citation type="submission" date="2018-10" db="EMBL/GenBank/DDBJ databases">
        <authorList>
            <person name="Peiro R."/>
            <person name="Begona"/>
            <person name="Cbmso G."/>
            <person name="Lopez M."/>
            <person name="Gonzalez S."/>
            <person name="Sacristan E."/>
            <person name="Castillo E."/>
        </authorList>
    </citation>
    <scope>NUCLEOTIDE SEQUENCE [LARGE SCALE GENOMIC DNA]</scope>
</reference>
<dbReference type="Proteomes" id="UP000289200">
    <property type="component" value="Unassembled WGS sequence"/>
</dbReference>
<evidence type="ECO:0000313" key="1">
    <source>
        <dbReference type="EMBL" id="VCU11591.1"/>
    </source>
</evidence>
<accession>A0A327JWS2</accession>
<proteinExistence type="predicted"/>
<sequence length="68" mass="7437">MGRRSITTESALPSLIIPCPRCAKRMSFRSARTTKAEPRILDTTYACDQCGAEVICTSFCRHDAAQAA</sequence>
<keyword evidence="2" id="KW-1185">Reference proteome</keyword>